<dbReference type="PANTHER" id="PTHR31005:SF8">
    <property type="entry name" value="DUF4139 DOMAIN-CONTAINING PROTEIN"/>
    <property type="match status" value="1"/>
</dbReference>
<dbReference type="WBParaSite" id="L893_g2367.t1">
    <property type="protein sequence ID" value="L893_g2367.t1"/>
    <property type="gene ID" value="L893_g2367"/>
</dbReference>
<accession>A0A1I7Z7L2</accession>
<dbReference type="InterPro" id="IPR011935">
    <property type="entry name" value="CHP02231"/>
</dbReference>
<evidence type="ECO:0000259" key="1">
    <source>
        <dbReference type="Pfam" id="PF13598"/>
    </source>
</evidence>
<proteinExistence type="predicted"/>
<keyword evidence="2" id="KW-1185">Reference proteome</keyword>
<dbReference type="Pfam" id="PF13598">
    <property type="entry name" value="DUF4139"/>
    <property type="match status" value="1"/>
</dbReference>
<sequence>MFTKQATVSNTQIITIQNNKTAEPITIIVREHVPKATDEKIKVKLLQPLVEVPKNEEAARKMSTSTPAHGCILSAEHNLEWTMEIKEGEKKELIVKWQIDYPGNETLEYNEQF</sequence>
<dbReference type="AlphaFoldDB" id="A0A1I7Z7L2"/>
<dbReference type="Proteomes" id="UP000095287">
    <property type="component" value="Unplaced"/>
</dbReference>
<protein>
    <submittedName>
        <fullName evidence="3">DUF4139 domain-containing protein</fullName>
    </submittedName>
</protein>
<organism evidence="2 3">
    <name type="scientific">Steinernema glaseri</name>
    <dbReference type="NCBI Taxonomy" id="37863"/>
    <lineage>
        <taxon>Eukaryota</taxon>
        <taxon>Metazoa</taxon>
        <taxon>Ecdysozoa</taxon>
        <taxon>Nematoda</taxon>
        <taxon>Chromadorea</taxon>
        <taxon>Rhabditida</taxon>
        <taxon>Tylenchina</taxon>
        <taxon>Panagrolaimomorpha</taxon>
        <taxon>Strongyloidoidea</taxon>
        <taxon>Steinernematidae</taxon>
        <taxon>Steinernema</taxon>
    </lineage>
</organism>
<dbReference type="PANTHER" id="PTHR31005">
    <property type="entry name" value="DUF4139 DOMAIN-CONTAINING PROTEIN"/>
    <property type="match status" value="1"/>
</dbReference>
<evidence type="ECO:0000313" key="3">
    <source>
        <dbReference type="WBParaSite" id="L893_g2367.t1"/>
    </source>
</evidence>
<name>A0A1I7Z7L2_9BILA</name>
<reference evidence="3" key="1">
    <citation type="submission" date="2016-11" db="UniProtKB">
        <authorList>
            <consortium name="WormBaseParasite"/>
        </authorList>
    </citation>
    <scope>IDENTIFICATION</scope>
</reference>
<feature type="domain" description="DUF4139" evidence="1">
    <location>
        <begin position="1"/>
        <end position="102"/>
    </location>
</feature>
<dbReference type="InterPro" id="IPR037291">
    <property type="entry name" value="DUF4139"/>
</dbReference>
<evidence type="ECO:0000313" key="2">
    <source>
        <dbReference type="Proteomes" id="UP000095287"/>
    </source>
</evidence>